<comment type="caution">
    <text evidence="3">The sequence shown here is derived from an EMBL/GenBank/DDBJ whole genome shotgun (WGS) entry which is preliminary data.</text>
</comment>
<name>A0ABS6TWM1_STRHA</name>
<reference evidence="3 4" key="1">
    <citation type="submission" date="2021-07" db="EMBL/GenBank/DDBJ databases">
        <title>Sequencing Streptomyces halstedii LGO-A4 genome an citrus endophytic actinomycete.</title>
        <authorList>
            <person name="Samborskyy M."/>
            <person name="Scott N."/>
            <person name="Deglau R."/>
            <person name="Dickens S."/>
            <person name="Oliveira L.G."/>
        </authorList>
    </citation>
    <scope>NUCLEOTIDE SEQUENCE [LARGE SCALE GENOMIC DNA]</scope>
    <source>
        <strain evidence="3 4">LGO-A4</strain>
    </source>
</reference>
<dbReference type="Proteomes" id="UP000735541">
    <property type="component" value="Unassembled WGS sequence"/>
</dbReference>
<feature type="region of interest" description="Disordered" evidence="1">
    <location>
        <begin position="1"/>
        <end position="20"/>
    </location>
</feature>
<evidence type="ECO:0000259" key="2">
    <source>
        <dbReference type="Pfam" id="PF13613"/>
    </source>
</evidence>
<dbReference type="RefSeq" id="WP_372454093.1">
    <property type="nucleotide sequence ID" value="NZ_JAHUVW010000001.1"/>
</dbReference>
<evidence type="ECO:0000313" key="4">
    <source>
        <dbReference type="Proteomes" id="UP000735541"/>
    </source>
</evidence>
<keyword evidence="4" id="KW-1185">Reference proteome</keyword>
<evidence type="ECO:0000313" key="3">
    <source>
        <dbReference type="EMBL" id="MBV7672677.1"/>
    </source>
</evidence>
<proteinExistence type="predicted"/>
<dbReference type="Pfam" id="PF13613">
    <property type="entry name" value="HTH_Tnp_4"/>
    <property type="match status" value="1"/>
</dbReference>
<accession>A0ABS6TWM1</accession>
<evidence type="ECO:0000256" key="1">
    <source>
        <dbReference type="SAM" id="MobiDB-lite"/>
    </source>
</evidence>
<sequence>MRENRRPLLPLPGRHVDGGGREGIVDGQHLLADASQERREVGDSGGRVSGAVHGALTPAMEIQREHVLRIRRGHERLVAPGTGAKAKLTPADKVLVTVLHLRKTGTMDLLGQLFTTTAMTVSRAAKVIRPLLAAQGVRVAASTARFGTPDDITRFLDPGSIKIKSTC</sequence>
<protein>
    <submittedName>
        <fullName evidence="3">Transposase family protein</fullName>
    </submittedName>
</protein>
<gene>
    <name evidence="3" type="ORF">STHAL_24830</name>
</gene>
<feature type="domain" description="Transposase Helix-turn-helix" evidence="2">
    <location>
        <begin position="87"/>
        <end position="135"/>
    </location>
</feature>
<dbReference type="InterPro" id="IPR027805">
    <property type="entry name" value="Transposase_HTH_dom"/>
</dbReference>
<dbReference type="EMBL" id="JAHUVW010000001">
    <property type="protein sequence ID" value="MBV7672677.1"/>
    <property type="molecule type" value="Genomic_DNA"/>
</dbReference>
<organism evidence="3 4">
    <name type="scientific">Streptomyces halstedii</name>
    <dbReference type="NCBI Taxonomy" id="1944"/>
    <lineage>
        <taxon>Bacteria</taxon>
        <taxon>Bacillati</taxon>
        <taxon>Actinomycetota</taxon>
        <taxon>Actinomycetes</taxon>
        <taxon>Kitasatosporales</taxon>
        <taxon>Streptomycetaceae</taxon>
        <taxon>Streptomyces</taxon>
    </lineage>
</organism>